<evidence type="ECO:0000256" key="6">
    <source>
        <dbReference type="ARBA" id="ARBA00023033"/>
    </source>
</evidence>
<dbReference type="GO" id="GO:0005506">
    <property type="term" value="F:iron ion binding"/>
    <property type="evidence" value="ECO:0007669"/>
    <property type="project" value="InterPro"/>
</dbReference>
<dbReference type="GO" id="GO:0004497">
    <property type="term" value="F:monooxygenase activity"/>
    <property type="evidence" value="ECO:0007669"/>
    <property type="project" value="UniProtKB-KW"/>
</dbReference>
<dbReference type="EMBL" id="RJKM01000001">
    <property type="protein sequence ID" value="ROP36564.1"/>
    <property type="molecule type" value="Genomic_DNA"/>
</dbReference>
<evidence type="ECO:0000256" key="4">
    <source>
        <dbReference type="ARBA" id="ARBA00023002"/>
    </source>
</evidence>
<dbReference type="AlphaFoldDB" id="A0A3N1H217"/>
<comment type="similarity">
    <text evidence="1 7">Belongs to the cytochrome P450 family.</text>
</comment>
<dbReference type="RefSeq" id="WP_123742523.1">
    <property type="nucleotide sequence ID" value="NZ_RJKM01000001.1"/>
</dbReference>
<dbReference type="PANTHER" id="PTHR46696">
    <property type="entry name" value="P450, PUTATIVE (EUROFUNG)-RELATED"/>
    <property type="match status" value="1"/>
</dbReference>
<comment type="caution">
    <text evidence="8">The sequence shown here is derived from an EMBL/GenBank/DDBJ whole genome shotgun (WGS) entry which is preliminary data.</text>
</comment>
<evidence type="ECO:0000256" key="1">
    <source>
        <dbReference type="ARBA" id="ARBA00010617"/>
    </source>
</evidence>
<evidence type="ECO:0000256" key="5">
    <source>
        <dbReference type="ARBA" id="ARBA00023004"/>
    </source>
</evidence>
<keyword evidence="3 7" id="KW-0479">Metal-binding</keyword>
<evidence type="ECO:0000313" key="8">
    <source>
        <dbReference type="EMBL" id="ROP36564.1"/>
    </source>
</evidence>
<dbReference type="PRINTS" id="PR00359">
    <property type="entry name" value="BP450"/>
</dbReference>
<keyword evidence="5 7" id="KW-0408">Iron</keyword>
<dbReference type="Proteomes" id="UP000268727">
    <property type="component" value="Unassembled WGS sequence"/>
</dbReference>
<evidence type="ECO:0000256" key="3">
    <source>
        <dbReference type="ARBA" id="ARBA00022723"/>
    </source>
</evidence>
<dbReference type="PANTHER" id="PTHR46696:SF1">
    <property type="entry name" value="CYTOCHROME P450 YJIB-RELATED"/>
    <property type="match status" value="1"/>
</dbReference>
<dbReference type="InterPro" id="IPR002397">
    <property type="entry name" value="Cyt_P450_B"/>
</dbReference>
<evidence type="ECO:0000256" key="2">
    <source>
        <dbReference type="ARBA" id="ARBA00022617"/>
    </source>
</evidence>
<proteinExistence type="inferred from homology"/>
<dbReference type="InterPro" id="IPR017972">
    <property type="entry name" value="Cyt_P450_CS"/>
</dbReference>
<dbReference type="InterPro" id="IPR036396">
    <property type="entry name" value="Cyt_P450_sf"/>
</dbReference>
<organism evidence="8 9">
    <name type="scientific">Saccharothrix texasensis</name>
    <dbReference type="NCBI Taxonomy" id="103734"/>
    <lineage>
        <taxon>Bacteria</taxon>
        <taxon>Bacillati</taxon>
        <taxon>Actinomycetota</taxon>
        <taxon>Actinomycetes</taxon>
        <taxon>Pseudonocardiales</taxon>
        <taxon>Pseudonocardiaceae</taxon>
        <taxon>Saccharothrix</taxon>
    </lineage>
</organism>
<keyword evidence="9" id="KW-1185">Reference proteome</keyword>
<sequence>MSTETPPVPVAGEAPFLNVVDPDFRFDSPEVAQAQERHWYADTPLGARLVLRYAEAQELVRDARMTHNGKGFMEQNGIAEDTFTYDWFVPAMVNHDGAEHRRLRSLVNKAFTPRMIEGLRPLIKQRAEHLADELAEAGEVEFIEAFADQVPLAVMTDLLGVPAADFPTFRQWSSDIGLVFSLAAGGDIPAKVEAAVKGLYGYVDQLMADKEANPTDDLISALVSVRKAEQTATKAELRNLVVTMVFAAHDTTRLQLGNAVHTFSQHQDQWKLLGENPELTAQAVEEVMRWVPSSNAVYRFTPDDYEFKGETLPGGFLFMIGVQAAHRDPRAFPGGDVFDIRVPRQNAVLQFGGGPHYCLGAPLARLELAEALPALARRLPPPNVAGEVTWRPAMGITGPNELPLRFG</sequence>
<dbReference type="PROSITE" id="PS00086">
    <property type="entry name" value="CYTOCHROME_P450"/>
    <property type="match status" value="1"/>
</dbReference>
<dbReference type="GO" id="GO:0016705">
    <property type="term" value="F:oxidoreductase activity, acting on paired donors, with incorporation or reduction of molecular oxygen"/>
    <property type="evidence" value="ECO:0007669"/>
    <property type="project" value="InterPro"/>
</dbReference>
<dbReference type="GO" id="GO:0020037">
    <property type="term" value="F:heme binding"/>
    <property type="evidence" value="ECO:0007669"/>
    <property type="project" value="InterPro"/>
</dbReference>
<dbReference type="FunFam" id="1.10.630.10:FF:000018">
    <property type="entry name" value="Cytochrome P450 monooxygenase"/>
    <property type="match status" value="1"/>
</dbReference>
<protein>
    <recommendedName>
        <fullName evidence="10">Cytochrome P450</fullName>
    </recommendedName>
</protein>
<gene>
    <name evidence="8" type="ORF">EDD40_1838</name>
</gene>
<evidence type="ECO:0000256" key="7">
    <source>
        <dbReference type="RuleBase" id="RU000461"/>
    </source>
</evidence>
<accession>A0A3N1H217</accession>
<evidence type="ECO:0008006" key="10">
    <source>
        <dbReference type="Google" id="ProtNLM"/>
    </source>
</evidence>
<reference evidence="8 9" key="1">
    <citation type="submission" date="2018-11" db="EMBL/GenBank/DDBJ databases">
        <title>Sequencing the genomes of 1000 actinobacteria strains.</title>
        <authorList>
            <person name="Klenk H.-P."/>
        </authorList>
    </citation>
    <scope>NUCLEOTIDE SEQUENCE [LARGE SCALE GENOMIC DNA]</scope>
    <source>
        <strain evidence="8 9">DSM 44231</strain>
    </source>
</reference>
<dbReference type="SUPFAM" id="SSF48264">
    <property type="entry name" value="Cytochrome P450"/>
    <property type="match status" value="1"/>
</dbReference>
<dbReference type="InterPro" id="IPR001128">
    <property type="entry name" value="Cyt_P450"/>
</dbReference>
<keyword evidence="2 7" id="KW-0349">Heme</keyword>
<dbReference type="OrthoDB" id="502624at2"/>
<evidence type="ECO:0000313" key="9">
    <source>
        <dbReference type="Proteomes" id="UP000268727"/>
    </source>
</evidence>
<keyword evidence="6 7" id="KW-0503">Monooxygenase</keyword>
<dbReference type="Gene3D" id="1.10.630.10">
    <property type="entry name" value="Cytochrome P450"/>
    <property type="match status" value="1"/>
</dbReference>
<dbReference type="Pfam" id="PF00067">
    <property type="entry name" value="p450"/>
    <property type="match status" value="1"/>
</dbReference>
<keyword evidence="4 7" id="KW-0560">Oxidoreductase</keyword>
<name>A0A3N1H217_9PSEU</name>